<feature type="compositionally biased region" description="Low complexity" evidence="1">
    <location>
        <begin position="452"/>
        <end position="464"/>
    </location>
</feature>
<name>A0A9P3UJ27_LYOSH</name>
<comment type="caution">
    <text evidence="2">The sequence shown here is derived from an EMBL/GenBank/DDBJ whole genome shotgun (WGS) entry which is preliminary data.</text>
</comment>
<dbReference type="EMBL" id="BRPK01000002">
    <property type="protein sequence ID" value="GLB35213.1"/>
    <property type="molecule type" value="Genomic_DNA"/>
</dbReference>
<dbReference type="AlphaFoldDB" id="A0A9P3UJ27"/>
<feature type="compositionally biased region" description="Basic and acidic residues" evidence="1">
    <location>
        <begin position="429"/>
        <end position="442"/>
    </location>
</feature>
<feature type="compositionally biased region" description="Polar residues" evidence="1">
    <location>
        <begin position="404"/>
        <end position="414"/>
    </location>
</feature>
<gene>
    <name evidence="2" type="ORF">LshimejAT787_0207780</name>
</gene>
<organism evidence="2 3">
    <name type="scientific">Lyophyllum shimeji</name>
    <name type="common">Hon-shimeji</name>
    <name type="synonym">Tricholoma shimeji</name>
    <dbReference type="NCBI Taxonomy" id="47721"/>
    <lineage>
        <taxon>Eukaryota</taxon>
        <taxon>Fungi</taxon>
        <taxon>Dikarya</taxon>
        <taxon>Basidiomycota</taxon>
        <taxon>Agaricomycotina</taxon>
        <taxon>Agaricomycetes</taxon>
        <taxon>Agaricomycetidae</taxon>
        <taxon>Agaricales</taxon>
        <taxon>Tricholomatineae</taxon>
        <taxon>Lyophyllaceae</taxon>
        <taxon>Lyophyllum</taxon>
    </lineage>
</organism>
<dbReference type="Proteomes" id="UP001063166">
    <property type="component" value="Unassembled WGS sequence"/>
</dbReference>
<reference evidence="2" key="1">
    <citation type="submission" date="2022-07" db="EMBL/GenBank/DDBJ databases">
        <title>The genome of Lyophyllum shimeji provides insight into the initial evolution of ectomycorrhizal fungal genome.</title>
        <authorList>
            <person name="Kobayashi Y."/>
            <person name="Shibata T."/>
            <person name="Hirakawa H."/>
            <person name="Shigenobu S."/>
            <person name="Nishiyama T."/>
            <person name="Yamada A."/>
            <person name="Hasebe M."/>
            <person name="Kawaguchi M."/>
        </authorList>
    </citation>
    <scope>NUCLEOTIDE SEQUENCE</scope>
    <source>
        <strain evidence="2">AT787</strain>
    </source>
</reference>
<keyword evidence="3" id="KW-1185">Reference proteome</keyword>
<feature type="compositionally biased region" description="Polar residues" evidence="1">
    <location>
        <begin position="380"/>
        <end position="396"/>
    </location>
</feature>
<feature type="region of interest" description="Disordered" evidence="1">
    <location>
        <begin position="324"/>
        <end position="523"/>
    </location>
</feature>
<proteinExistence type="predicted"/>
<dbReference type="OrthoDB" id="2798624at2759"/>
<protein>
    <submittedName>
        <fullName evidence="2">Uncharacterized protein</fullName>
    </submittedName>
</protein>
<evidence type="ECO:0000313" key="3">
    <source>
        <dbReference type="Proteomes" id="UP001063166"/>
    </source>
</evidence>
<sequence length="523" mass="56955">MRFFKSFKLLHRRTTSDPTNAINSVFPKHRKTASICNEISPAALALAAGVHPSPHPYLRILDLEAENTRLREVSSASLKELSDTKSLLQATQADLYAELHRGVRQQKEDRAEIERLRETLTQYERFLELVIAAEPNGTSLVNTRASLRDGQNLDQALSSAMERAVTSANPPAADPVFSALGPRTQDEYMSALQLTLNSRMQLRTCKKIAKFWKNTAKKDGNHSHVITPSPSAISSIHEAIPAERLRAVNELIARRRASAESTFSDLVPTPTRDNKVTVKLSHQLPHVSQLASPQSLPHTRPCLSPLASQSLRKELGQIAPPNRLSKWSYASTPTSSAPALQNRKSKAGIVLSGPKIARPRKANKDDITASSDPSGPDSAGRQQAQDRPAATPNTREVSLASGDSVPSHSLSSITEESDLVCLSNSSSDDTSHEWVTCDHKDTSFNSADETLTHTPPSTPSPSKSEISKSRLPVPVFRSLRRLSSKQPSAAKGKTEPNPLVNTAAAKASPSPTRLPVRSNVKLR</sequence>
<evidence type="ECO:0000256" key="1">
    <source>
        <dbReference type="SAM" id="MobiDB-lite"/>
    </source>
</evidence>
<accession>A0A9P3UJ27</accession>
<evidence type="ECO:0000313" key="2">
    <source>
        <dbReference type="EMBL" id="GLB35213.1"/>
    </source>
</evidence>
<feature type="compositionally biased region" description="Low complexity" evidence="1">
    <location>
        <begin position="330"/>
        <end position="339"/>
    </location>
</feature>